<dbReference type="InterPro" id="IPR011009">
    <property type="entry name" value="Kinase-like_dom_sf"/>
</dbReference>
<dbReference type="EMBL" id="CP055903">
    <property type="protein sequence ID" value="QKX63404.1"/>
    <property type="molecule type" value="Genomic_DNA"/>
</dbReference>
<reference evidence="2" key="1">
    <citation type="submission" date="2020-06" db="EMBL/GenBank/DDBJ databases">
        <title>A chromosome-scale genome assembly of Talaromyces rugulosus W13939.</title>
        <authorList>
            <person name="Wang B."/>
            <person name="Guo L."/>
            <person name="Ye K."/>
            <person name="Wang L."/>
        </authorList>
    </citation>
    <scope>NUCLEOTIDE SEQUENCE [LARGE SCALE GENOMIC DNA]</scope>
    <source>
        <strain evidence="2">W13939</strain>
    </source>
</reference>
<keyword evidence="2" id="KW-1185">Reference proteome</keyword>
<dbReference type="OrthoDB" id="5401170at2759"/>
<dbReference type="RefSeq" id="XP_035349578.1">
    <property type="nucleotide sequence ID" value="XM_035493685.1"/>
</dbReference>
<evidence type="ECO:0008006" key="3">
    <source>
        <dbReference type="Google" id="ProtNLM"/>
    </source>
</evidence>
<protein>
    <recommendedName>
        <fullName evidence="3">Aminoglycoside phosphotransferase domain-containing protein</fullName>
    </recommendedName>
</protein>
<evidence type="ECO:0000313" key="1">
    <source>
        <dbReference type="EMBL" id="QKX63404.1"/>
    </source>
</evidence>
<dbReference type="SUPFAM" id="SSF56112">
    <property type="entry name" value="Protein kinase-like (PK-like)"/>
    <property type="match status" value="1"/>
</dbReference>
<dbReference type="KEGG" id="trg:TRUGW13939_10574"/>
<name>A0A7H8RAF6_TALRU</name>
<dbReference type="Proteomes" id="UP000509510">
    <property type="component" value="Chromosome VI"/>
</dbReference>
<evidence type="ECO:0000313" key="2">
    <source>
        <dbReference type="Proteomes" id="UP000509510"/>
    </source>
</evidence>
<accession>A0A7H8RAF6</accession>
<organism evidence="1 2">
    <name type="scientific">Talaromyces rugulosus</name>
    <name type="common">Penicillium rugulosum</name>
    <dbReference type="NCBI Taxonomy" id="121627"/>
    <lineage>
        <taxon>Eukaryota</taxon>
        <taxon>Fungi</taxon>
        <taxon>Dikarya</taxon>
        <taxon>Ascomycota</taxon>
        <taxon>Pezizomycotina</taxon>
        <taxon>Eurotiomycetes</taxon>
        <taxon>Eurotiomycetidae</taxon>
        <taxon>Eurotiales</taxon>
        <taxon>Trichocomaceae</taxon>
        <taxon>Talaromyces</taxon>
        <taxon>Talaromyces sect. Islandici</taxon>
    </lineage>
</organism>
<dbReference type="GeneID" id="55998053"/>
<gene>
    <name evidence="1" type="ORF">TRUGW13939_10574</name>
</gene>
<dbReference type="AlphaFoldDB" id="A0A7H8RAF6"/>
<proteinExistence type="predicted"/>
<sequence length="211" mass="24278">MSPDPESHITWFDEDDWIGTEIVFETPHASRWRVDQKLAESEDCVTEFDVQQCNMQSSARGVFVCSSIDDPGKEAAVKIRMQYKPPSLFTQILPHQAEQAKPEVRRQTENEVCALKRLTAAGCSSTPAFFAWKHEIQGDDGWVPGGYIDYILMERVPGSRPKIWSPDMDREERDELRRAFKPAWIETIACGLVHDDSAIRNVVWHRDSQKW</sequence>